<dbReference type="InterPro" id="IPR001753">
    <property type="entry name" value="Enoyl-CoA_hydra/iso"/>
</dbReference>
<dbReference type="STRING" id="1114924.SAMN05216258_101465"/>
<dbReference type="Proteomes" id="UP000199377">
    <property type="component" value="Unassembled WGS sequence"/>
</dbReference>
<gene>
    <name evidence="2" type="ORF">SAMN05216258_101465</name>
</gene>
<evidence type="ECO:0000313" key="2">
    <source>
        <dbReference type="EMBL" id="SFH67740.1"/>
    </source>
</evidence>
<name>A0A1I3BZU6_9RHOB</name>
<organism evidence="2 3">
    <name type="scientific">Albimonas pacifica</name>
    <dbReference type="NCBI Taxonomy" id="1114924"/>
    <lineage>
        <taxon>Bacteria</taxon>
        <taxon>Pseudomonadati</taxon>
        <taxon>Pseudomonadota</taxon>
        <taxon>Alphaproteobacteria</taxon>
        <taxon>Rhodobacterales</taxon>
        <taxon>Paracoccaceae</taxon>
        <taxon>Albimonas</taxon>
    </lineage>
</organism>
<dbReference type="CDD" id="cd06558">
    <property type="entry name" value="crotonase-like"/>
    <property type="match status" value="1"/>
</dbReference>
<dbReference type="AlphaFoldDB" id="A0A1I3BZU6"/>
<protein>
    <submittedName>
        <fullName evidence="2">Enoyl-CoA hydratase</fullName>
    </submittedName>
</protein>
<dbReference type="OrthoDB" id="9781757at2"/>
<sequence>MSDKLLVEKDGDVAVIRLNDPKTMNAITSDLATELKEAIEAAGRSSRAILLASGERAFCSGANLSGGTVQPGDPNADAGAALENHFNPLMMAIRDSAVPIVSAVRGAAAGVGSSISLAADMIVAGKSAYFMLAFARIGLVPDGGATWLLTRAAGRARAMEMMLLAEKIPAQQAMDWGLVNRVVEDDQIDATAMELAQRLAKGPQPSLRLIRRQAWLAADSSFAEVLQAEREHQRDAGRSKDFAEGVSAFLEKRAAKFGG</sequence>
<dbReference type="InterPro" id="IPR014748">
    <property type="entry name" value="Enoyl-CoA_hydra_C"/>
</dbReference>
<dbReference type="Gene3D" id="3.90.226.10">
    <property type="entry name" value="2-enoyl-CoA Hydratase, Chain A, domain 1"/>
    <property type="match status" value="1"/>
</dbReference>
<dbReference type="PANTHER" id="PTHR43459:SF1">
    <property type="entry name" value="EG:BACN32G11.4 PROTEIN"/>
    <property type="match status" value="1"/>
</dbReference>
<comment type="similarity">
    <text evidence="1">Belongs to the enoyl-CoA hydratase/isomerase family.</text>
</comment>
<dbReference type="Gene3D" id="1.10.12.10">
    <property type="entry name" value="Lyase 2-enoyl-coa Hydratase, Chain A, domain 2"/>
    <property type="match status" value="1"/>
</dbReference>
<evidence type="ECO:0000256" key="1">
    <source>
        <dbReference type="ARBA" id="ARBA00005254"/>
    </source>
</evidence>
<evidence type="ECO:0000313" key="3">
    <source>
        <dbReference type="Proteomes" id="UP000199377"/>
    </source>
</evidence>
<reference evidence="2 3" key="1">
    <citation type="submission" date="2016-10" db="EMBL/GenBank/DDBJ databases">
        <authorList>
            <person name="de Groot N.N."/>
        </authorList>
    </citation>
    <scope>NUCLEOTIDE SEQUENCE [LARGE SCALE GENOMIC DNA]</scope>
    <source>
        <strain evidence="2 3">CGMCC 1.11030</strain>
    </source>
</reference>
<keyword evidence="3" id="KW-1185">Reference proteome</keyword>
<proteinExistence type="inferred from homology"/>
<dbReference type="InterPro" id="IPR029045">
    <property type="entry name" value="ClpP/crotonase-like_dom_sf"/>
</dbReference>
<dbReference type="GO" id="GO:0003824">
    <property type="term" value="F:catalytic activity"/>
    <property type="evidence" value="ECO:0007669"/>
    <property type="project" value="UniProtKB-ARBA"/>
</dbReference>
<dbReference type="SUPFAM" id="SSF52096">
    <property type="entry name" value="ClpP/crotonase"/>
    <property type="match status" value="1"/>
</dbReference>
<dbReference type="Pfam" id="PF00378">
    <property type="entry name" value="ECH_1"/>
    <property type="match status" value="1"/>
</dbReference>
<accession>A0A1I3BZU6</accession>
<dbReference type="RefSeq" id="WP_092857403.1">
    <property type="nucleotide sequence ID" value="NZ_FOQH01000001.1"/>
</dbReference>
<dbReference type="EMBL" id="FOQH01000001">
    <property type="protein sequence ID" value="SFH67740.1"/>
    <property type="molecule type" value="Genomic_DNA"/>
</dbReference>
<dbReference type="PANTHER" id="PTHR43459">
    <property type="entry name" value="ENOYL-COA HYDRATASE"/>
    <property type="match status" value="1"/>
</dbReference>